<comment type="caution">
    <text evidence="1">The sequence shown here is derived from an EMBL/GenBank/DDBJ whole genome shotgun (WGS) entry which is preliminary data.</text>
</comment>
<dbReference type="RefSeq" id="WP_134085167.1">
    <property type="nucleotide sequence ID" value="NZ_SOQX01000009.1"/>
</dbReference>
<dbReference type="AlphaFoldDB" id="A0A4V3H3E7"/>
<protein>
    <recommendedName>
        <fullName evidence="3">HEAT repeat protein</fullName>
    </recommendedName>
</protein>
<gene>
    <name evidence="1" type="ORF">EDC23_2625</name>
</gene>
<evidence type="ECO:0000313" key="2">
    <source>
        <dbReference type="Proteomes" id="UP000294914"/>
    </source>
</evidence>
<sequence length="413" mass="47055">MSDSDNTFAQARRENDERLLGQLDALRNGEDMQVLEPFARAYLGMFYEIEDELAPAEKVAILANREVSDAVLAGFVAALQRDDIPPPYEIGERLARDESIPGGYVVLAGMDRLMQIDPDQLEQLPDSILQSALCFHFANQTSQHDEWFDKLLADIAISAPALNGFWQGLINKNAQMLPGLRKLLDDPGCADLNREVLLPILIRWQSCKMKTFKELIFAVLRYAEHDELLQATRDMVNDPNGIKEENKRLYWLAIAFLLSPEEFAQDLSTYIGREKQKVLPLLDFMMRVSGPDAETGIELSPMMDAQLLRIIAPIFPPQEHSYGHLGGIDVNSRNVMRLFHRLATDTRSEAAEALKWLRKARVMKIYNNVIKHAEQLQKKISRDECPVPDFASYLEGLENSNDLIQRRNRFDIK</sequence>
<accession>A0A4V3H3E7</accession>
<reference evidence="1 2" key="1">
    <citation type="submission" date="2019-03" db="EMBL/GenBank/DDBJ databases">
        <title>Genomic Encyclopedia of Type Strains, Phase IV (KMG-IV): sequencing the most valuable type-strain genomes for metagenomic binning, comparative biology and taxonomic classification.</title>
        <authorList>
            <person name="Goeker M."/>
        </authorList>
    </citation>
    <scope>NUCLEOTIDE SEQUENCE [LARGE SCALE GENOMIC DNA]</scope>
    <source>
        <strain evidence="1 2">DSM 16326</strain>
    </source>
</reference>
<evidence type="ECO:0000313" key="1">
    <source>
        <dbReference type="EMBL" id="TDX98143.1"/>
    </source>
</evidence>
<proteinExistence type="predicted"/>
<name>A0A4V3H3E7_9GAMM</name>
<organism evidence="1 2">
    <name type="scientific">Thiohalophilus thiocyanatoxydans</name>
    <dbReference type="NCBI Taxonomy" id="381308"/>
    <lineage>
        <taxon>Bacteria</taxon>
        <taxon>Pseudomonadati</taxon>
        <taxon>Pseudomonadota</taxon>
        <taxon>Gammaproteobacteria</taxon>
        <taxon>Thiohalomonadales</taxon>
        <taxon>Thiohalophilaceae</taxon>
        <taxon>Thiohalophilus</taxon>
    </lineage>
</organism>
<dbReference type="EMBL" id="SOQX01000009">
    <property type="protein sequence ID" value="TDX98143.1"/>
    <property type="molecule type" value="Genomic_DNA"/>
</dbReference>
<dbReference type="OrthoDB" id="9004810at2"/>
<evidence type="ECO:0008006" key="3">
    <source>
        <dbReference type="Google" id="ProtNLM"/>
    </source>
</evidence>
<dbReference type="Proteomes" id="UP000294914">
    <property type="component" value="Unassembled WGS sequence"/>
</dbReference>
<keyword evidence="2" id="KW-1185">Reference proteome</keyword>